<evidence type="ECO:0000256" key="2">
    <source>
        <dbReference type="ARBA" id="ARBA00022771"/>
    </source>
</evidence>
<evidence type="ECO:0000313" key="7">
    <source>
        <dbReference type="EMBL" id="KAF4715840.1"/>
    </source>
</evidence>
<evidence type="ECO:0000256" key="4">
    <source>
        <dbReference type="PROSITE-ProRule" id="PRU00175"/>
    </source>
</evidence>
<accession>A0A7J6R824</accession>
<dbReference type="InterPro" id="IPR017907">
    <property type="entry name" value="Znf_RING_CS"/>
</dbReference>
<dbReference type="SMART" id="SM00184">
    <property type="entry name" value="RING"/>
    <property type="match status" value="1"/>
</dbReference>
<comment type="caution">
    <text evidence="7">The sequence shown here is derived from an EMBL/GenBank/DDBJ whole genome shotgun (WGS) entry which is preliminary data.</text>
</comment>
<feature type="compositionally biased region" description="Low complexity" evidence="5">
    <location>
        <begin position="345"/>
        <end position="354"/>
    </location>
</feature>
<evidence type="ECO:0000256" key="3">
    <source>
        <dbReference type="ARBA" id="ARBA00022833"/>
    </source>
</evidence>
<dbReference type="CDD" id="cd16449">
    <property type="entry name" value="RING-HC"/>
    <property type="match status" value="1"/>
</dbReference>
<keyword evidence="8" id="KW-1185">Reference proteome</keyword>
<protein>
    <recommendedName>
        <fullName evidence="6">RING-type domain-containing protein</fullName>
    </recommendedName>
</protein>
<name>A0A7J6R824_PEROL</name>
<evidence type="ECO:0000256" key="5">
    <source>
        <dbReference type="SAM" id="MobiDB-lite"/>
    </source>
</evidence>
<sequence length="426" mass="47408">MQRHQDGERGSWGYLEVSVVDGLGRARLRRGETGGPPRGLSRVNSDSVLPLTTGIRGEPLPDTRRRFNEVPARLKMAASSTACAKRPVVGKKKRSLDQMPKRRQIKPPRVVGREENVFADLDDSLSDPAHGCSSGGEWCSEDERLRGRQKEMLVNGQIVPADSGGVSIQRLAVETTRVGNKKMRKKVEREWKRKNKIRMEDANADTLISFLVGLLPPMREFNQPDASSAILAFWTNEEIEETLECKICYNLRPVFKQLPCPHRYCTECIGQLERSPGASGSICCPECRVPCDVELITYDVKSLQKLLERNARCAHFMRGCDWKGPLCHRPFHPCPFEDWAEEMQQQQQQQQLSGGSSGSKAVLTSSIDHTLRPRERPPRPVVVAPKVAPFTCSSGANIVATPSLATAKAARGRPTKGLVPPMRPKT</sequence>
<dbReference type="InterPro" id="IPR013083">
    <property type="entry name" value="Znf_RING/FYVE/PHD"/>
</dbReference>
<keyword evidence="3" id="KW-0862">Zinc</keyword>
<proteinExistence type="predicted"/>
<dbReference type="Proteomes" id="UP000553632">
    <property type="component" value="Unassembled WGS sequence"/>
</dbReference>
<gene>
    <name evidence="7" type="ORF">FOZ63_031634</name>
</gene>
<evidence type="ECO:0000259" key="6">
    <source>
        <dbReference type="PROSITE" id="PS50089"/>
    </source>
</evidence>
<feature type="non-terminal residue" evidence="7">
    <location>
        <position position="1"/>
    </location>
</feature>
<dbReference type="EMBL" id="JABANO010028044">
    <property type="protein sequence ID" value="KAF4715840.1"/>
    <property type="molecule type" value="Genomic_DNA"/>
</dbReference>
<reference evidence="7 8" key="1">
    <citation type="submission" date="2020-04" db="EMBL/GenBank/DDBJ databases">
        <title>Perkinsus olseni comparative genomics.</title>
        <authorList>
            <person name="Bogema D.R."/>
        </authorList>
    </citation>
    <scope>NUCLEOTIDE SEQUENCE [LARGE SCALE GENOMIC DNA]</scope>
    <source>
        <strain evidence="7 8">ATCC PRA-207</strain>
    </source>
</reference>
<feature type="domain" description="RING-type" evidence="6">
    <location>
        <begin position="245"/>
        <end position="288"/>
    </location>
</feature>
<feature type="compositionally biased region" description="Basic and acidic residues" evidence="5">
    <location>
        <begin position="369"/>
        <end position="378"/>
    </location>
</feature>
<evidence type="ECO:0000256" key="1">
    <source>
        <dbReference type="ARBA" id="ARBA00022723"/>
    </source>
</evidence>
<dbReference type="Gene3D" id="3.30.40.10">
    <property type="entry name" value="Zinc/RING finger domain, C3HC4 (zinc finger)"/>
    <property type="match status" value="1"/>
</dbReference>
<dbReference type="AlphaFoldDB" id="A0A7J6R824"/>
<dbReference type="GO" id="GO:0008270">
    <property type="term" value="F:zinc ion binding"/>
    <property type="evidence" value="ECO:0007669"/>
    <property type="project" value="UniProtKB-KW"/>
</dbReference>
<organism evidence="7 8">
    <name type="scientific">Perkinsus olseni</name>
    <name type="common">Perkinsus atlanticus</name>
    <dbReference type="NCBI Taxonomy" id="32597"/>
    <lineage>
        <taxon>Eukaryota</taxon>
        <taxon>Sar</taxon>
        <taxon>Alveolata</taxon>
        <taxon>Perkinsozoa</taxon>
        <taxon>Perkinsea</taxon>
        <taxon>Perkinsida</taxon>
        <taxon>Perkinsidae</taxon>
        <taxon>Perkinsus</taxon>
    </lineage>
</organism>
<feature type="region of interest" description="Disordered" evidence="5">
    <location>
        <begin position="345"/>
        <end position="380"/>
    </location>
</feature>
<dbReference type="PROSITE" id="PS50089">
    <property type="entry name" value="ZF_RING_2"/>
    <property type="match status" value="1"/>
</dbReference>
<dbReference type="InterPro" id="IPR001841">
    <property type="entry name" value="Znf_RING"/>
</dbReference>
<feature type="region of interest" description="Disordered" evidence="5">
    <location>
        <begin position="406"/>
        <end position="426"/>
    </location>
</feature>
<dbReference type="PROSITE" id="PS00518">
    <property type="entry name" value="ZF_RING_1"/>
    <property type="match status" value="1"/>
</dbReference>
<evidence type="ECO:0000313" key="8">
    <source>
        <dbReference type="Proteomes" id="UP000553632"/>
    </source>
</evidence>
<keyword evidence="2 4" id="KW-0863">Zinc-finger</keyword>
<keyword evidence="1" id="KW-0479">Metal-binding</keyword>
<dbReference type="SUPFAM" id="SSF57850">
    <property type="entry name" value="RING/U-box"/>
    <property type="match status" value="1"/>
</dbReference>